<accession>A0A318D5H3</accession>
<dbReference type="PROSITE" id="PS01176">
    <property type="entry name" value="IF2"/>
    <property type="match status" value="1"/>
</dbReference>
<proteinExistence type="inferred from homology"/>
<dbReference type="Gene3D" id="2.40.30.10">
    <property type="entry name" value="Translation factors"/>
    <property type="match status" value="2"/>
</dbReference>
<dbReference type="Pfam" id="PF22042">
    <property type="entry name" value="EF-G_D2"/>
    <property type="match status" value="1"/>
</dbReference>
<evidence type="ECO:0000256" key="9">
    <source>
        <dbReference type="HAMAP-Rule" id="MF_00100"/>
    </source>
</evidence>
<dbReference type="Proteomes" id="UP000247689">
    <property type="component" value="Unassembled WGS sequence"/>
</dbReference>
<dbReference type="InterPro" id="IPR004161">
    <property type="entry name" value="EFTu-like_2"/>
</dbReference>
<feature type="domain" description="Tr-type G" evidence="13">
    <location>
        <begin position="380"/>
        <end position="549"/>
    </location>
</feature>
<comment type="similarity">
    <text evidence="2 9 10">Belongs to the TRAFAC class translation factor GTPase superfamily. Classic translation factor GTPase family. IF-2 subfamily.</text>
</comment>
<dbReference type="InterPro" id="IPR036925">
    <property type="entry name" value="TIF_IF2_dom3_sf"/>
</dbReference>
<comment type="subcellular location">
    <subcellularLocation>
        <location evidence="1 9 11">Cytoplasm</location>
    </subcellularLocation>
</comment>
<keyword evidence="6 9" id="KW-0547">Nucleotide-binding</keyword>
<dbReference type="NCBIfam" id="TIGR00231">
    <property type="entry name" value="small_GTP"/>
    <property type="match status" value="1"/>
</dbReference>
<dbReference type="Pfam" id="PF11987">
    <property type="entry name" value="IF-2"/>
    <property type="match status" value="1"/>
</dbReference>
<dbReference type="Pfam" id="PF08364">
    <property type="entry name" value="IF2_assoc"/>
    <property type="match status" value="1"/>
</dbReference>
<dbReference type="EMBL" id="QICH01000001">
    <property type="protein sequence ID" value="PXF64530.1"/>
    <property type="molecule type" value="Genomic_DNA"/>
</dbReference>
<feature type="compositionally biased region" description="Basic and acidic residues" evidence="12">
    <location>
        <begin position="100"/>
        <end position="238"/>
    </location>
</feature>
<feature type="binding site" evidence="9">
    <location>
        <begin position="435"/>
        <end position="439"/>
    </location>
    <ligand>
        <name>GTP</name>
        <dbReference type="ChEBI" id="CHEBI:37565"/>
    </ligand>
</feature>
<evidence type="ECO:0000256" key="8">
    <source>
        <dbReference type="ARBA" id="ARBA00023134"/>
    </source>
</evidence>
<dbReference type="HAMAP" id="MF_00100_B">
    <property type="entry name" value="IF_2_B"/>
    <property type="match status" value="1"/>
</dbReference>
<reference evidence="14 15" key="1">
    <citation type="submission" date="2018-05" db="EMBL/GenBank/DDBJ databases">
        <title>Kangiella spongicola genome sequence.</title>
        <authorList>
            <person name="Maclea K.S."/>
            <person name="Goen A.E."/>
            <person name="Kelley C."/>
            <person name="Underriner A."/>
            <person name="Silverwood T."/>
            <person name="Trachtenberg A.M."/>
        </authorList>
    </citation>
    <scope>NUCLEOTIDE SEQUENCE [LARGE SCALE GENOMIC DNA]</scope>
    <source>
        <strain evidence="14 15">ATCC BAA-2076</strain>
    </source>
</reference>
<gene>
    <name evidence="9" type="primary">infB</name>
    <name evidence="14" type="ORF">DL796_05165</name>
</gene>
<dbReference type="Pfam" id="PF04760">
    <property type="entry name" value="IF2_N"/>
    <property type="match status" value="2"/>
</dbReference>
<feature type="region of interest" description="Disordered" evidence="12">
    <location>
        <begin position="50"/>
        <end position="259"/>
    </location>
</feature>
<dbReference type="GO" id="GO:0003743">
    <property type="term" value="F:translation initiation factor activity"/>
    <property type="evidence" value="ECO:0007669"/>
    <property type="project" value="UniProtKB-UniRule"/>
</dbReference>
<dbReference type="CDD" id="cd03702">
    <property type="entry name" value="IF2_mtIF2_II"/>
    <property type="match status" value="1"/>
</dbReference>
<dbReference type="CDD" id="cd03692">
    <property type="entry name" value="mtIF2_IVc"/>
    <property type="match status" value="1"/>
</dbReference>
<dbReference type="Gene3D" id="3.40.50.300">
    <property type="entry name" value="P-loop containing nucleotide triphosphate hydrolases"/>
    <property type="match status" value="1"/>
</dbReference>
<dbReference type="InterPro" id="IPR053905">
    <property type="entry name" value="EF-G-like_DII"/>
</dbReference>
<feature type="binding site" evidence="9">
    <location>
        <begin position="489"/>
        <end position="492"/>
    </location>
    <ligand>
        <name>GTP</name>
        <dbReference type="ChEBI" id="CHEBI:37565"/>
    </ligand>
</feature>
<dbReference type="FunFam" id="3.40.50.300:FF:000019">
    <property type="entry name" value="Translation initiation factor IF-2"/>
    <property type="match status" value="1"/>
</dbReference>
<keyword evidence="4 9" id="KW-0963">Cytoplasm</keyword>
<keyword evidence="7 9" id="KW-0648">Protein biosynthesis</keyword>
<evidence type="ECO:0000256" key="1">
    <source>
        <dbReference type="ARBA" id="ARBA00004496"/>
    </source>
</evidence>
<dbReference type="NCBIfam" id="TIGR00487">
    <property type="entry name" value="IF-2"/>
    <property type="match status" value="1"/>
</dbReference>
<dbReference type="Gene3D" id="3.30.56.50">
    <property type="entry name" value="Putative DNA-binding domain, N-terminal subdomain of bacterial translation initiation factor IF2"/>
    <property type="match status" value="1"/>
</dbReference>
<evidence type="ECO:0000256" key="7">
    <source>
        <dbReference type="ARBA" id="ARBA00022917"/>
    </source>
</evidence>
<dbReference type="InterPro" id="IPR044145">
    <property type="entry name" value="IF2_II"/>
</dbReference>
<dbReference type="InterPro" id="IPR015760">
    <property type="entry name" value="TIF_IF2"/>
</dbReference>
<dbReference type="CDD" id="cd01887">
    <property type="entry name" value="IF2_eIF5B"/>
    <property type="match status" value="1"/>
</dbReference>
<feature type="compositionally biased region" description="Basic residues" evidence="12">
    <location>
        <begin position="241"/>
        <end position="251"/>
    </location>
</feature>
<protein>
    <recommendedName>
        <fullName evidence="3 9">Translation initiation factor IF-2</fullName>
    </recommendedName>
</protein>
<dbReference type="Gene3D" id="3.40.50.10050">
    <property type="entry name" value="Translation initiation factor IF- 2, domain 3"/>
    <property type="match status" value="1"/>
</dbReference>
<comment type="function">
    <text evidence="9 10">One of the essential components for the initiation of protein synthesis. Protects formylmethionyl-tRNA from spontaneous hydrolysis and promotes its binding to the 30S ribosomal subunits. Also involved in the hydrolysis of GTP during the formation of the 70S ribosomal complex.</text>
</comment>
<dbReference type="InterPro" id="IPR000795">
    <property type="entry name" value="T_Tr_GTP-bd_dom"/>
</dbReference>
<evidence type="ECO:0000256" key="4">
    <source>
        <dbReference type="ARBA" id="ARBA00022490"/>
    </source>
</evidence>
<dbReference type="GO" id="GO:0003924">
    <property type="term" value="F:GTPase activity"/>
    <property type="evidence" value="ECO:0007669"/>
    <property type="project" value="UniProtKB-UniRule"/>
</dbReference>
<dbReference type="InterPro" id="IPR023115">
    <property type="entry name" value="TIF_IF2_dom3"/>
</dbReference>
<keyword evidence="5 9" id="KW-0396">Initiation factor</keyword>
<dbReference type="FunFam" id="2.40.30.10:FF:000008">
    <property type="entry name" value="Translation initiation factor IF-2"/>
    <property type="match status" value="1"/>
</dbReference>
<dbReference type="InterPro" id="IPR000178">
    <property type="entry name" value="TF_IF2_bacterial-like"/>
</dbReference>
<dbReference type="SUPFAM" id="SSF52540">
    <property type="entry name" value="P-loop containing nucleoside triphosphate hydrolases"/>
    <property type="match status" value="1"/>
</dbReference>
<dbReference type="GO" id="GO:0005525">
    <property type="term" value="F:GTP binding"/>
    <property type="evidence" value="ECO:0007669"/>
    <property type="project" value="UniProtKB-KW"/>
</dbReference>
<dbReference type="SUPFAM" id="SSF52156">
    <property type="entry name" value="Initiation factor IF2/eIF5b, domain 3"/>
    <property type="match status" value="1"/>
</dbReference>
<dbReference type="FunFam" id="2.40.30.10:FF:000007">
    <property type="entry name" value="Translation initiation factor IF-2"/>
    <property type="match status" value="1"/>
</dbReference>
<evidence type="ECO:0000256" key="3">
    <source>
        <dbReference type="ARBA" id="ARBA00020675"/>
    </source>
</evidence>
<comment type="caution">
    <text evidence="14">The sequence shown here is derived from an EMBL/GenBank/DDBJ whole genome shotgun (WGS) entry which is preliminary data.</text>
</comment>
<dbReference type="RefSeq" id="WP_110200578.1">
    <property type="nucleotide sequence ID" value="NZ_QICH01000001.1"/>
</dbReference>
<sequence>MSDTTVKQFADTLKTSVDRLLEQLEAAGTKVKSADDTITEEQKKSLLAYLQKSHGGDEATGPKKITLSRTKKSTLSVTSSEGKKKSVQVAVKKKRTYVKRSNEEIQRLAEEEEAKAREAEEAKRKAEEAERKAKEEAEAEAKRKAEEAERKAKEEAEAKRKEEEKRQAEEKSKPAASEKAEDKGKAKKDAKPKAADDVKKKIEKQLEEKQETEEKVVKADPSKPAKPMSIRDFEEKTGPGKSRRKKKKGKKKSSDADLVANAFEDKNRRGGNQKKKVYQAPDNMKKHGFKKPTDTIIHNVEIPEAITVGELAKAMAVKAPELMKAMMKVGVMATVNQSIDQETASLIVEEMGHKPVLINENAMEEAALSDAMTDEGDGKPRAPVVTIMGHVDHGKTSLLDYIRASHVATGEAGGITQHIGAYHVETDRGMVTFLDTPGHAAFTSMRARGAEVTDIVILIVAADDGVMPQTVEAVQHAKAAGVPMIVAVNKIDKPEADPDRVKNELSQHDVIPEDWGGDVQFVHVSAKSGEGIDDLLESILLQAEVLELTAVDEGAAKGFVIEARLDKGRGAIASVLVQKGQLNKGDILLAGQHYGRVRALLDENGQAIDSAGPSIPVEVLGLSGVPVAGDEATVVADERTAREIAERREIKQREEFQARQQKAKLENMFANMGSSDELQQLNVIIKADVQGSVEALSKSLTDFATDEVEVKVISSGVGGIKETDVSLAAASNAIIIGFNVRADATARKIAERDAVEIRYYSVIYEAIEEVKAALSGMLSPESRQEIIGLAEVRDVFKSPKLGAIAGCMVTEGVVKRNNPIRVLRDNVVIYEGELESLRRFKDDVQEVRKDMECGIGVKNYNDVKPGDQIEVFEIVEVQRSL</sequence>
<dbReference type="InterPro" id="IPR006847">
    <property type="entry name" value="IF2_N"/>
</dbReference>
<dbReference type="InterPro" id="IPR013575">
    <property type="entry name" value="IF2_assoc_dom_bac"/>
</dbReference>
<evidence type="ECO:0000256" key="2">
    <source>
        <dbReference type="ARBA" id="ARBA00007733"/>
    </source>
</evidence>
<dbReference type="AlphaFoldDB" id="A0A318D5H3"/>
<dbReference type="PANTHER" id="PTHR43381:SF5">
    <property type="entry name" value="TR-TYPE G DOMAIN-CONTAINING PROTEIN"/>
    <property type="match status" value="1"/>
</dbReference>
<dbReference type="PROSITE" id="PS51722">
    <property type="entry name" value="G_TR_2"/>
    <property type="match status" value="1"/>
</dbReference>
<name>A0A318D5H3_9GAMM</name>
<dbReference type="PANTHER" id="PTHR43381">
    <property type="entry name" value="TRANSLATION INITIATION FACTOR IF-2-RELATED"/>
    <property type="match status" value="1"/>
</dbReference>
<dbReference type="FunFam" id="3.40.50.10050:FF:000001">
    <property type="entry name" value="Translation initiation factor IF-2"/>
    <property type="match status" value="1"/>
</dbReference>
<dbReference type="Pfam" id="PF03144">
    <property type="entry name" value="GTP_EFTU_D2"/>
    <property type="match status" value="1"/>
</dbReference>
<dbReference type="SUPFAM" id="SSF46955">
    <property type="entry name" value="Putative DNA-binding domain"/>
    <property type="match status" value="1"/>
</dbReference>
<dbReference type="InterPro" id="IPR027417">
    <property type="entry name" value="P-loop_NTPase"/>
</dbReference>
<dbReference type="InterPro" id="IPR005225">
    <property type="entry name" value="Small_GTP-bd"/>
</dbReference>
<evidence type="ECO:0000256" key="10">
    <source>
        <dbReference type="RuleBase" id="RU000644"/>
    </source>
</evidence>
<evidence type="ECO:0000313" key="15">
    <source>
        <dbReference type="Proteomes" id="UP000247689"/>
    </source>
</evidence>
<keyword evidence="15" id="KW-1185">Reference proteome</keyword>
<dbReference type="OrthoDB" id="9811804at2"/>
<dbReference type="InterPro" id="IPR009000">
    <property type="entry name" value="Transl_B-barrel_sf"/>
</dbReference>
<feature type="region of interest" description="G-domain" evidence="9">
    <location>
        <begin position="383"/>
        <end position="531"/>
    </location>
</feature>
<keyword evidence="8 9" id="KW-0342">GTP-binding</keyword>
<organism evidence="14 15">
    <name type="scientific">Kangiella spongicola</name>
    <dbReference type="NCBI Taxonomy" id="796379"/>
    <lineage>
        <taxon>Bacteria</taxon>
        <taxon>Pseudomonadati</taxon>
        <taxon>Pseudomonadota</taxon>
        <taxon>Gammaproteobacteria</taxon>
        <taxon>Kangiellales</taxon>
        <taxon>Kangiellaceae</taxon>
        <taxon>Kangiella</taxon>
    </lineage>
</organism>
<dbReference type="SUPFAM" id="SSF50447">
    <property type="entry name" value="Translation proteins"/>
    <property type="match status" value="2"/>
</dbReference>
<evidence type="ECO:0000256" key="6">
    <source>
        <dbReference type="ARBA" id="ARBA00022741"/>
    </source>
</evidence>
<evidence type="ECO:0000256" key="12">
    <source>
        <dbReference type="SAM" id="MobiDB-lite"/>
    </source>
</evidence>
<evidence type="ECO:0000313" key="14">
    <source>
        <dbReference type="EMBL" id="PXF64530.1"/>
    </source>
</evidence>
<evidence type="ECO:0000259" key="13">
    <source>
        <dbReference type="PROSITE" id="PS51722"/>
    </source>
</evidence>
<evidence type="ECO:0000256" key="5">
    <source>
        <dbReference type="ARBA" id="ARBA00022540"/>
    </source>
</evidence>
<dbReference type="GO" id="GO:0005829">
    <property type="term" value="C:cytosol"/>
    <property type="evidence" value="ECO:0007669"/>
    <property type="project" value="TreeGrafter"/>
</dbReference>
<dbReference type="Pfam" id="PF00009">
    <property type="entry name" value="GTP_EFTU"/>
    <property type="match status" value="1"/>
</dbReference>
<evidence type="ECO:0000256" key="11">
    <source>
        <dbReference type="RuleBase" id="RU000645"/>
    </source>
</evidence>
<feature type="binding site" evidence="9">
    <location>
        <begin position="389"/>
        <end position="396"/>
    </location>
    <ligand>
        <name>GTP</name>
        <dbReference type="ChEBI" id="CHEBI:37565"/>
    </ligand>
</feature>
<dbReference type="InterPro" id="IPR009061">
    <property type="entry name" value="DNA-bd_dom_put_sf"/>
</dbReference>